<evidence type="ECO:0000259" key="1">
    <source>
        <dbReference type="Pfam" id="PF19493"/>
    </source>
</evidence>
<accession>A0A917YX67</accession>
<evidence type="ECO:0000313" key="2">
    <source>
        <dbReference type="EMBL" id="GGO66802.1"/>
    </source>
</evidence>
<feature type="domain" description="Trypsin-co-occurring" evidence="1">
    <location>
        <begin position="3"/>
        <end position="96"/>
    </location>
</feature>
<dbReference type="Pfam" id="PF19493">
    <property type="entry name" value="Trypco1"/>
    <property type="match status" value="1"/>
</dbReference>
<dbReference type="Proteomes" id="UP000646523">
    <property type="component" value="Unassembled WGS sequence"/>
</dbReference>
<dbReference type="EMBL" id="BMNH01000004">
    <property type="protein sequence ID" value="GGO66802.1"/>
    <property type="molecule type" value="Genomic_DNA"/>
</dbReference>
<gene>
    <name evidence="2" type="ORF">GCM10012289_21690</name>
</gene>
<protein>
    <recommendedName>
        <fullName evidence="1">Trypsin-co-occurring domain-containing protein</fullName>
    </recommendedName>
</protein>
<proteinExistence type="predicted"/>
<dbReference type="InterPro" id="IPR045794">
    <property type="entry name" value="Trypco1"/>
</dbReference>
<reference evidence="2" key="2">
    <citation type="submission" date="2020-09" db="EMBL/GenBank/DDBJ databases">
        <authorList>
            <person name="Sun Q."/>
            <person name="Zhou Y."/>
        </authorList>
    </citation>
    <scope>NUCLEOTIDE SEQUENCE</scope>
    <source>
        <strain evidence="2">CGMCC 4.7368</strain>
    </source>
</reference>
<organism evidence="2 3">
    <name type="scientific">Nonomuraea cavernae</name>
    <dbReference type="NCBI Taxonomy" id="2045107"/>
    <lineage>
        <taxon>Bacteria</taxon>
        <taxon>Bacillati</taxon>
        <taxon>Actinomycetota</taxon>
        <taxon>Actinomycetes</taxon>
        <taxon>Streptosporangiales</taxon>
        <taxon>Streptosporangiaceae</taxon>
        <taxon>Nonomuraea</taxon>
    </lineage>
</organism>
<dbReference type="AlphaFoldDB" id="A0A917YX67"/>
<sequence length="101" mass="10540">MGDSGERILVEFGQRGGLRQVSLSAPEAMARSAEAVDQAMDTIHGMAERVRDTVEKLAVRPDGVQVEFGIKFDAEAGAVIAKAGVEAAVTVTLTWGPSGTP</sequence>
<keyword evidence="3" id="KW-1185">Reference proteome</keyword>
<dbReference type="NCBIfam" id="NF041216">
    <property type="entry name" value="CU044_2847_fam"/>
    <property type="match status" value="1"/>
</dbReference>
<name>A0A917YX67_9ACTN</name>
<comment type="caution">
    <text evidence="2">The sequence shown here is derived from an EMBL/GenBank/DDBJ whole genome shotgun (WGS) entry which is preliminary data.</text>
</comment>
<reference evidence="2" key="1">
    <citation type="journal article" date="2014" name="Int. J. Syst. Evol. Microbiol.">
        <title>Complete genome sequence of Corynebacterium casei LMG S-19264T (=DSM 44701T), isolated from a smear-ripened cheese.</title>
        <authorList>
            <consortium name="US DOE Joint Genome Institute (JGI-PGF)"/>
            <person name="Walter F."/>
            <person name="Albersmeier A."/>
            <person name="Kalinowski J."/>
            <person name="Ruckert C."/>
        </authorList>
    </citation>
    <scope>NUCLEOTIDE SEQUENCE</scope>
    <source>
        <strain evidence="2">CGMCC 4.7368</strain>
    </source>
</reference>
<evidence type="ECO:0000313" key="3">
    <source>
        <dbReference type="Proteomes" id="UP000646523"/>
    </source>
</evidence>